<organism evidence="2 3">
    <name type="scientific">Endobacterium cereale</name>
    <dbReference type="NCBI Taxonomy" id="2663029"/>
    <lineage>
        <taxon>Bacteria</taxon>
        <taxon>Pseudomonadati</taxon>
        <taxon>Pseudomonadota</taxon>
        <taxon>Alphaproteobacteria</taxon>
        <taxon>Hyphomicrobiales</taxon>
        <taxon>Rhizobiaceae</taxon>
        <taxon>Endobacterium</taxon>
    </lineage>
</organism>
<gene>
    <name evidence="2" type="ORF">GAO09_00910</name>
</gene>
<evidence type="ECO:0000313" key="2">
    <source>
        <dbReference type="EMBL" id="MQY44634.1"/>
    </source>
</evidence>
<feature type="region of interest" description="Disordered" evidence="1">
    <location>
        <begin position="1"/>
        <end position="25"/>
    </location>
</feature>
<reference evidence="2 3" key="1">
    <citation type="submission" date="2019-11" db="EMBL/GenBank/DDBJ databases">
        <title>Genome analysis of Rhizobacterium cereale a novel genus and species isolated from maize roots in North Spain.</title>
        <authorList>
            <person name="Menendez E."/>
            <person name="Flores-Felix J.D."/>
            <person name="Ramirez-Bahena M.-H."/>
            <person name="Igual J.M."/>
            <person name="Garcia-Fraile P."/>
            <person name="Peix A."/>
            <person name="Velazquez E."/>
        </authorList>
    </citation>
    <scope>NUCLEOTIDE SEQUENCE [LARGE SCALE GENOMIC DNA]</scope>
    <source>
        <strain evidence="2 3">RZME27</strain>
    </source>
</reference>
<evidence type="ECO:0000256" key="1">
    <source>
        <dbReference type="SAM" id="MobiDB-lite"/>
    </source>
</evidence>
<dbReference type="AlphaFoldDB" id="A0A6A8A2F7"/>
<accession>A0A6A8A2F7</accession>
<dbReference type="Proteomes" id="UP000435138">
    <property type="component" value="Unassembled WGS sequence"/>
</dbReference>
<sequence>MAVNENNIEREFPTTLKSPMRGPSLHPLHEAAMRIAGMGMNRPREKTRDLVGLLLTHAARAWRYTQPEAKIHLHISVRSGNAPIHMRLR</sequence>
<dbReference type="EMBL" id="WIXI01000022">
    <property type="protein sequence ID" value="MQY44634.1"/>
    <property type="molecule type" value="Genomic_DNA"/>
</dbReference>
<name>A0A6A8A2F7_9HYPH</name>
<comment type="caution">
    <text evidence="2">The sequence shown here is derived from an EMBL/GenBank/DDBJ whole genome shotgun (WGS) entry which is preliminary data.</text>
</comment>
<protein>
    <submittedName>
        <fullName evidence="2">Uncharacterized protein</fullName>
    </submittedName>
</protein>
<proteinExistence type="predicted"/>
<keyword evidence="3" id="KW-1185">Reference proteome</keyword>
<dbReference type="RefSeq" id="WP_153352193.1">
    <property type="nucleotide sequence ID" value="NZ_JAYKOO010000001.1"/>
</dbReference>
<evidence type="ECO:0000313" key="3">
    <source>
        <dbReference type="Proteomes" id="UP000435138"/>
    </source>
</evidence>